<keyword evidence="1" id="KW-0472">Membrane</keyword>
<name>A0ABW5NPY8_9FLAO</name>
<comment type="caution">
    <text evidence="2">The sequence shown here is derived from an EMBL/GenBank/DDBJ whole genome shotgun (WGS) entry which is preliminary data.</text>
</comment>
<gene>
    <name evidence="2" type="ORF">ACFSR3_03760</name>
</gene>
<keyword evidence="1" id="KW-0812">Transmembrane</keyword>
<proteinExistence type="predicted"/>
<protein>
    <submittedName>
        <fullName evidence="2">DUF2721 domain-containing protein</fullName>
    </submittedName>
</protein>
<dbReference type="Pfam" id="PF11026">
    <property type="entry name" value="DUF2721"/>
    <property type="match status" value="1"/>
</dbReference>
<dbReference type="EMBL" id="JBHUMD010000005">
    <property type="protein sequence ID" value="MFD2601161.1"/>
    <property type="molecule type" value="Genomic_DNA"/>
</dbReference>
<sequence>MNLPIETPALLFSATSLILLAYTNRFLTIATIVRGLKANYEANQTKSILLEIANLNKRLTLIRHMQMYGVLSLFFSVFSMALLFGGVQDWGAYVFGLSLLLLLGSLAISFWEISISVKALRIHLNDLIEEAKQHS</sequence>
<evidence type="ECO:0000256" key="1">
    <source>
        <dbReference type="SAM" id="Phobius"/>
    </source>
</evidence>
<keyword evidence="3" id="KW-1185">Reference proteome</keyword>
<evidence type="ECO:0000313" key="3">
    <source>
        <dbReference type="Proteomes" id="UP001597480"/>
    </source>
</evidence>
<feature type="transmembrane region" description="Helical" evidence="1">
    <location>
        <begin position="12"/>
        <end position="33"/>
    </location>
</feature>
<reference evidence="3" key="1">
    <citation type="journal article" date="2019" name="Int. J. Syst. Evol. Microbiol.">
        <title>The Global Catalogue of Microorganisms (GCM) 10K type strain sequencing project: providing services to taxonomists for standard genome sequencing and annotation.</title>
        <authorList>
            <consortium name="The Broad Institute Genomics Platform"/>
            <consortium name="The Broad Institute Genome Sequencing Center for Infectious Disease"/>
            <person name="Wu L."/>
            <person name="Ma J."/>
        </authorList>
    </citation>
    <scope>NUCLEOTIDE SEQUENCE [LARGE SCALE GENOMIC DNA]</scope>
    <source>
        <strain evidence="3">KCTC 42107</strain>
    </source>
</reference>
<accession>A0ABW5NPY8</accession>
<dbReference type="InterPro" id="IPR021279">
    <property type="entry name" value="DUF2721"/>
</dbReference>
<feature type="transmembrane region" description="Helical" evidence="1">
    <location>
        <begin position="90"/>
        <end position="111"/>
    </location>
</feature>
<feature type="transmembrane region" description="Helical" evidence="1">
    <location>
        <begin position="67"/>
        <end position="84"/>
    </location>
</feature>
<keyword evidence="1" id="KW-1133">Transmembrane helix</keyword>
<dbReference type="RefSeq" id="WP_379819789.1">
    <property type="nucleotide sequence ID" value="NZ_JBHUMD010000005.1"/>
</dbReference>
<organism evidence="2 3">
    <name type="scientific">Flavobacterium suzhouense</name>
    <dbReference type="NCBI Taxonomy" id="1529638"/>
    <lineage>
        <taxon>Bacteria</taxon>
        <taxon>Pseudomonadati</taxon>
        <taxon>Bacteroidota</taxon>
        <taxon>Flavobacteriia</taxon>
        <taxon>Flavobacteriales</taxon>
        <taxon>Flavobacteriaceae</taxon>
        <taxon>Flavobacterium</taxon>
    </lineage>
</organism>
<evidence type="ECO:0000313" key="2">
    <source>
        <dbReference type="EMBL" id="MFD2601161.1"/>
    </source>
</evidence>
<dbReference type="Proteomes" id="UP001597480">
    <property type="component" value="Unassembled WGS sequence"/>
</dbReference>